<proteinExistence type="predicted"/>
<feature type="region of interest" description="Disordered" evidence="1">
    <location>
        <begin position="180"/>
        <end position="228"/>
    </location>
</feature>
<reference evidence="2" key="1">
    <citation type="submission" date="2024-06" db="UniProtKB">
        <authorList>
            <consortium name="Ensembl"/>
        </authorList>
    </citation>
    <scope>IDENTIFICATION</scope>
</reference>
<name>M3Z7L1_MUSPF</name>
<dbReference type="EMBL" id="AEYP01077183">
    <property type="status" value="NOT_ANNOTATED_CDS"/>
    <property type="molecule type" value="Genomic_DNA"/>
</dbReference>
<feature type="region of interest" description="Disordered" evidence="1">
    <location>
        <begin position="134"/>
        <end position="163"/>
    </location>
</feature>
<evidence type="ECO:0000313" key="2">
    <source>
        <dbReference type="Ensembl" id="ENSMPUP00000019574.1"/>
    </source>
</evidence>
<feature type="compositionally biased region" description="Basic and acidic residues" evidence="1">
    <location>
        <begin position="1"/>
        <end position="11"/>
    </location>
</feature>
<feature type="compositionally biased region" description="Low complexity" evidence="1">
    <location>
        <begin position="54"/>
        <end position="69"/>
    </location>
</feature>
<dbReference type="Ensembl" id="ENSMPUT00000019854.1">
    <property type="protein sequence ID" value="ENSMPUP00000019574.1"/>
    <property type="gene ID" value="ENSMPUG00000019702.1"/>
</dbReference>
<organism evidence="2">
    <name type="scientific">Mustela putorius furo</name>
    <name type="common">European domestic ferret</name>
    <name type="synonym">Mustela furo</name>
    <dbReference type="NCBI Taxonomy" id="9669"/>
    <lineage>
        <taxon>Eukaryota</taxon>
        <taxon>Metazoa</taxon>
        <taxon>Chordata</taxon>
        <taxon>Craniata</taxon>
        <taxon>Vertebrata</taxon>
        <taxon>Euteleostomi</taxon>
        <taxon>Mammalia</taxon>
        <taxon>Eutheria</taxon>
        <taxon>Laurasiatheria</taxon>
        <taxon>Carnivora</taxon>
        <taxon>Caniformia</taxon>
        <taxon>Musteloidea</taxon>
        <taxon>Mustelidae</taxon>
        <taxon>Mustelinae</taxon>
        <taxon>Mustela</taxon>
    </lineage>
</organism>
<sequence>MLTHSEGDTKTRQRRGGLSLKPGTAGHTRSPRKDSPTGPPEGGGPETPGAEASTACGAQGAQRRAASTACDASGAQDTGSTADRVGYREEAPPNAAGFQQIRTGLPHATITARSGQPTGLRHWAPCLPLWKRRAPPPSPSSALSVAPREQGSGSLMVHAGSSSRKPEEWDSLVWLCPSPTRHPHTPTSSRSWSQGLTAVSAPSPPQAPHGARPVPSQGQASAGCGGAPGTHARHGVLILNDDLPEKTPLIVLVHGDTGQAQPAGRGQLAEVSLGQEGQDQDHTTGSSPRHCLVAAGNCAVMAGTPTTWRASLRDIEVGAWCTHRLWRPQGVGTGRTGALPRPLSWLVQVSPLSLGHGARPRATPPSHAAHHVASCFRPSEVTSCPPTIPSPEMGGWTRAQVVPARVPP</sequence>
<protein>
    <submittedName>
        <fullName evidence="2">Uncharacterized protein</fullName>
    </submittedName>
</protein>
<evidence type="ECO:0000256" key="1">
    <source>
        <dbReference type="SAM" id="MobiDB-lite"/>
    </source>
</evidence>
<dbReference type="InParanoid" id="M3Z7L1"/>
<dbReference type="HOGENOM" id="CLU_674329_0_0_1"/>
<accession>M3Z7L1</accession>
<feature type="region of interest" description="Disordered" evidence="1">
    <location>
        <begin position="1"/>
        <end position="87"/>
    </location>
</feature>
<dbReference type="AlphaFoldDB" id="M3Z7L1"/>